<dbReference type="Proteomes" id="UP000062043">
    <property type="component" value="Chromosome"/>
</dbReference>
<evidence type="ECO:0000313" key="2">
    <source>
        <dbReference type="Proteomes" id="UP000062043"/>
    </source>
</evidence>
<dbReference type="EMBL" id="CP007140">
    <property type="protein sequence ID" value="AJC72098.1"/>
    <property type="molecule type" value="Genomic_DNA"/>
</dbReference>
<protein>
    <submittedName>
        <fullName evidence="1">Uncharacterized protein</fullName>
    </submittedName>
</protein>
<accession>A0A0X1KLG6</accession>
<dbReference type="PATRIC" id="fig|1432656.3.peg.1546"/>
<organism evidence="1 2">
    <name type="scientific">Thermococcus guaymasensis DSM 11113</name>
    <dbReference type="NCBI Taxonomy" id="1432656"/>
    <lineage>
        <taxon>Archaea</taxon>
        <taxon>Methanobacteriati</taxon>
        <taxon>Methanobacteriota</taxon>
        <taxon>Thermococci</taxon>
        <taxon>Thermococcales</taxon>
        <taxon>Thermococcaceae</taxon>
        <taxon>Thermococcus</taxon>
    </lineage>
</organism>
<gene>
    <name evidence="1" type="ORF">X802_07925</name>
</gene>
<dbReference type="KEGG" id="tgy:X802_07925"/>
<evidence type="ECO:0000313" key="1">
    <source>
        <dbReference type="EMBL" id="AJC72098.1"/>
    </source>
</evidence>
<sequence>MVWVGPLGDNLAVLTSGLGTLLALISPDGTLKKVVSYRDFIAVDAVTIGDNLYVLTMDTRIIEINRTGDIVRAVYAGFLETSDGGGIGIKIASSDRSLYMLWFGDGLYLSKLRPGLTLDWTVRLQDRSEFPPVILERPKFDLIPSSVGIYILESILGISTNLFRVTADGGVQEKVVFQNINGIHGAAIGDSIYVVGTVGGESTLGVVALQWNDISLYVNYTIPVSVDVKISREYFAKTSGEVHAALTPESLTVLERNILILVREENGNSHLLKISKDGKFLKGISLQIDGSGKLGNYKDNVVIASTSGNGINVYLLSGDMGLKWAKTFMRSVIVEKVLPGKSGYWIHLKTEEWPWGYVLHYSPLGTVDDAFRVPEGRSIEEMVVYRDRLYALVSNNGSEILEDVTEGISYLAPNAEKGLDSHPAGGGFLSSTKDGLLVKFSGLYSPYLLVSPGDFKEVVIPRNSPVRGGLVEGNRMVFWGSGYIIVIDGGQSNTATKYSVLGGMVLGAAPLGGAINVLVNSGGMLCLATIQSTDSYEIRALDSGPTSDTNFMKVSDELVFLSRWHDLGHNNTKILIISKNSSVRKIIVDGRILGILGANRSVIIAYGENGVLRIWGWEEFQPFSECNWLRISGDSIGVQIRDARLRTSSGVLQHISPEEFYRDPYYRDIENVTVKAIEVTNKDFKEKLNVLSVNGTKVNAVPVSVEIQRGNVLYTTKEENPEKGTNGICGPGSVLFFMIIPLVYLSRGTRETF</sequence>
<dbReference type="AlphaFoldDB" id="A0A0X1KLG6"/>
<reference evidence="1 2" key="1">
    <citation type="submission" date="2014-01" db="EMBL/GenBank/DDBJ databases">
        <title>Genome sequencing of Thermococcus guaymasensis.</title>
        <authorList>
            <person name="Zhang X."/>
            <person name="Alvare G."/>
            <person name="Fristensky B."/>
            <person name="Chen L."/>
            <person name="Suen T."/>
            <person name="Chen Q."/>
            <person name="Ma K."/>
        </authorList>
    </citation>
    <scope>NUCLEOTIDE SEQUENCE [LARGE SCALE GENOMIC DNA]</scope>
    <source>
        <strain evidence="1 2">DSM 11113</strain>
    </source>
</reference>
<keyword evidence="2" id="KW-1185">Reference proteome</keyword>
<name>A0A0X1KLG6_9EURY</name>
<proteinExistence type="predicted"/>